<proteinExistence type="predicted"/>
<keyword evidence="4" id="KW-1133">Transmembrane helix</keyword>
<organism evidence="5 6">
    <name type="scientific">Streptomyces lichenis</name>
    <dbReference type="NCBI Taxonomy" id="2306967"/>
    <lineage>
        <taxon>Bacteria</taxon>
        <taxon>Bacillati</taxon>
        <taxon>Actinomycetota</taxon>
        <taxon>Actinomycetes</taxon>
        <taxon>Kitasatosporales</taxon>
        <taxon>Streptomycetaceae</taxon>
        <taxon>Streptomyces</taxon>
    </lineage>
</organism>
<dbReference type="SUPFAM" id="SSF54427">
    <property type="entry name" value="NTF2-like"/>
    <property type="match status" value="1"/>
</dbReference>
<dbReference type="PANTHER" id="PTHR37042">
    <property type="entry name" value="OUTER MEMBRANE PROTEIN RV1973"/>
    <property type="match status" value="1"/>
</dbReference>
<dbReference type="InterPro" id="IPR032710">
    <property type="entry name" value="NTF2-like_dom_sf"/>
</dbReference>
<dbReference type="RefSeq" id="WP_248636448.1">
    <property type="nucleotide sequence ID" value="NZ_JALPTH010000029.1"/>
</dbReference>
<keyword evidence="6" id="KW-1185">Reference proteome</keyword>
<dbReference type="EMBL" id="JALPTH010000029">
    <property type="protein sequence ID" value="MCK8680632.1"/>
    <property type="molecule type" value="Genomic_DNA"/>
</dbReference>
<evidence type="ECO:0000256" key="4">
    <source>
        <dbReference type="SAM" id="Phobius"/>
    </source>
</evidence>
<evidence type="ECO:0000256" key="1">
    <source>
        <dbReference type="ARBA" id="ARBA00004370"/>
    </source>
</evidence>
<feature type="transmembrane region" description="Helical" evidence="4">
    <location>
        <begin position="64"/>
        <end position="85"/>
    </location>
</feature>
<keyword evidence="4" id="KW-0812">Transmembrane</keyword>
<dbReference type="Proteomes" id="UP001522868">
    <property type="component" value="Unassembled WGS sequence"/>
</dbReference>
<name>A0ABT0IH26_9ACTN</name>
<dbReference type="Gene3D" id="3.10.450.50">
    <property type="match status" value="1"/>
</dbReference>
<comment type="subcellular location">
    <subcellularLocation>
        <location evidence="1">Membrane</location>
    </subcellularLocation>
</comment>
<feature type="compositionally biased region" description="Basic and acidic residues" evidence="3">
    <location>
        <begin position="15"/>
        <end position="30"/>
    </location>
</feature>
<feature type="compositionally biased region" description="Pro residues" evidence="3">
    <location>
        <begin position="43"/>
        <end position="53"/>
    </location>
</feature>
<evidence type="ECO:0000256" key="3">
    <source>
        <dbReference type="SAM" id="MobiDB-lite"/>
    </source>
</evidence>
<protein>
    <recommendedName>
        <fullName evidence="7">Mce-associated membrane protein</fullName>
    </recommendedName>
</protein>
<comment type="caution">
    <text evidence="5">The sequence shown here is derived from an EMBL/GenBank/DDBJ whole genome shotgun (WGS) entry which is preliminary data.</text>
</comment>
<reference evidence="5 6" key="1">
    <citation type="submission" date="2022-04" db="EMBL/GenBank/DDBJ databases">
        <title>Streptomyces sp. nov. LCR6-01 isolated from Lichen of Dirinaria sp.</title>
        <authorList>
            <person name="Kanchanasin P."/>
            <person name="Tanasupawat S."/>
            <person name="Phongsopitanun W."/>
        </authorList>
    </citation>
    <scope>NUCLEOTIDE SEQUENCE [LARGE SCALE GENOMIC DNA]</scope>
    <source>
        <strain evidence="5 6">LCR6-01</strain>
    </source>
</reference>
<feature type="region of interest" description="Disordered" evidence="3">
    <location>
        <begin position="1"/>
        <end position="56"/>
    </location>
</feature>
<evidence type="ECO:0000313" key="6">
    <source>
        <dbReference type="Proteomes" id="UP001522868"/>
    </source>
</evidence>
<sequence>MSTTRHLVNRRRRIDRLDRPDRPSRHDGRPAEAGPTTSRKPLPRTPTSPPPAARTPGLLSRGEWWTSALLAAVVLLLCLGGYAAVRTRALDERPVRHNTALTDTAATSQVKGVVEAAVRDLFSYRYTDPDHGRTAAEDRLTGAAVGRHAALMKQIRAQGPAQKLVLTTTVTDSGVQVLDGDRARLLVFADQVSTRTGKDGGDTVAAAMFAVDAVRQAGTWRIARIDTFPTKE</sequence>
<evidence type="ECO:0008006" key="7">
    <source>
        <dbReference type="Google" id="ProtNLM"/>
    </source>
</evidence>
<evidence type="ECO:0000256" key="2">
    <source>
        <dbReference type="ARBA" id="ARBA00023136"/>
    </source>
</evidence>
<evidence type="ECO:0000313" key="5">
    <source>
        <dbReference type="EMBL" id="MCK8680632.1"/>
    </source>
</evidence>
<accession>A0ABT0IH26</accession>
<dbReference type="PANTHER" id="PTHR37042:SF4">
    <property type="entry name" value="OUTER MEMBRANE PROTEIN RV1973"/>
    <property type="match status" value="1"/>
</dbReference>
<keyword evidence="2 4" id="KW-0472">Membrane</keyword>
<gene>
    <name evidence="5" type="ORF">M1O15_25200</name>
</gene>